<name>A0A2W7MH54_9BACI</name>
<dbReference type="AlphaFoldDB" id="A0A2W7MH54"/>
<evidence type="ECO:0000259" key="2">
    <source>
        <dbReference type="Pfam" id="PF13115"/>
    </source>
</evidence>
<dbReference type="OrthoDB" id="2679563at2"/>
<dbReference type="EMBL" id="QKZI01000003">
    <property type="protein sequence ID" value="PZX04933.1"/>
    <property type="molecule type" value="Genomic_DNA"/>
</dbReference>
<feature type="domain" description="YtkA-like" evidence="2">
    <location>
        <begin position="35"/>
        <end position="111"/>
    </location>
</feature>
<reference evidence="3 4" key="1">
    <citation type="submission" date="2018-06" db="EMBL/GenBank/DDBJ databases">
        <title>Genomic Encyclopedia of Type Strains, Phase IV (KMG-IV): sequencing the most valuable type-strain genomes for metagenomic binning, comparative biology and taxonomic classification.</title>
        <authorList>
            <person name="Goeker M."/>
        </authorList>
    </citation>
    <scope>NUCLEOTIDE SEQUENCE [LARGE SCALE GENOMIC DNA]</scope>
    <source>
        <strain evidence="3 4">DSM 5</strain>
    </source>
</reference>
<protein>
    <submittedName>
        <fullName evidence="3">YtkA-like protein</fullName>
    </submittedName>
</protein>
<feature type="region of interest" description="Disordered" evidence="1">
    <location>
        <begin position="132"/>
        <end position="154"/>
    </location>
</feature>
<dbReference type="Pfam" id="PF13115">
    <property type="entry name" value="YtkA"/>
    <property type="match status" value="1"/>
</dbReference>
<gene>
    <name evidence="3" type="ORF">C7437_103184</name>
</gene>
<comment type="caution">
    <text evidence="3">The sequence shown here is derived from an EMBL/GenBank/DDBJ whole genome shotgun (WGS) entry which is preliminary data.</text>
</comment>
<evidence type="ECO:0000256" key="1">
    <source>
        <dbReference type="SAM" id="MobiDB-lite"/>
    </source>
</evidence>
<evidence type="ECO:0000313" key="3">
    <source>
        <dbReference type="EMBL" id="PZX04933.1"/>
    </source>
</evidence>
<sequence length="154" mass="17085">MKKTIAALVMVTMTLVGCSDKQVTEVNSQQEGTLEEVMVEFQTPTELAVNEEVALSVKVTQGDEAVDDADSVEFEVWESGMRDASEMIDGQLTEDGVYEAKYTFDHDGVYYMFAHTTARGLHVMPKQELTVGTPDMSKVMPDESDDSMSDMNHE</sequence>
<evidence type="ECO:0000313" key="4">
    <source>
        <dbReference type="Proteomes" id="UP000248646"/>
    </source>
</evidence>
<proteinExistence type="predicted"/>
<keyword evidence="4" id="KW-1185">Reference proteome</keyword>
<dbReference type="RefSeq" id="WP_111439579.1">
    <property type="nucleotide sequence ID" value="NZ_QKZI01000003.1"/>
</dbReference>
<dbReference type="PROSITE" id="PS51257">
    <property type="entry name" value="PROKAR_LIPOPROTEIN"/>
    <property type="match status" value="1"/>
</dbReference>
<organism evidence="3 4">
    <name type="scientific">Psychrobacillus insolitus</name>
    <dbReference type="NCBI Taxonomy" id="1461"/>
    <lineage>
        <taxon>Bacteria</taxon>
        <taxon>Bacillati</taxon>
        <taxon>Bacillota</taxon>
        <taxon>Bacilli</taxon>
        <taxon>Bacillales</taxon>
        <taxon>Bacillaceae</taxon>
        <taxon>Psychrobacillus</taxon>
    </lineage>
</organism>
<dbReference type="InterPro" id="IPR032693">
    <property type="entry name" value="YtkA-like_dom"/>
</dbReference>
<dbReference type="Proteomes" id="UP000248646">
    <property type="component" value="Unassembled WGS sequence"/>
</dbReference>
<accession>A0A2W7MH54</accession>